<gene>
    <name evidence="3" type="ORF">FCC1311_108112</name>
</gene>
<feature type="compositionally biased region" description="Acidic residues" evidence="1">
    <location>
        <begin position="104"/>
        <end position="118"/>
    </location>
</feature>
<name>A0A2R5GUR5_9STRA</name>
<reference evidence="3 4" key="1">
    <citation type="submission" date="2017-12" db="EMBL/GenBank/DDBJ databases">
        <title>Sequencing, de novo assembly and annotation of complete genome of a new Thraustochytrid species, strain FCC1311.</title>
        <authorList>
            <person name="Sedici K."/>
            <person name="Godart F."/>
            <person name="Aiese Cigliano R."/>
            <person name="Sanseverino W."/>
            <person name="Barakat M."/>
            <person name="Ortet P."/>
            <person name="Marechal E."/>
            <person name="Cagnac O."/>
            <person name="Amato A."/>
        </authorList>
    </citation>
    <scope>NUCLEOTIDE SEQUENCE [LARGE SCALE GENOMIC DNA]</scope>
</reference>
<feature type="compositionally biased region" description="Polar residues" evidence="1">
    <location>
        <begin position="510"/>
        <end position="519"/>
    </location>
</feature>
<evidence type="ECO:0000313" key="3">
    <source>
        <dbReference type="EMBL" id="GBG34590.1"/>
    </source>
</evidence>
<proteinExistence type="predicted"/>
<dbReference type="AlphaFoldDB" id="A0A2R5GUR5"/>
<dbReference type="Proteomes" id="UP000241890">
    <property type="component" value="Unassembled WGS sequence"/>
</dbReference>
<feature type="region of interest" description="Disordered" evidence="1">
    <location>
        <begin position="448"/>
        <end position="582"/>
    </location>
</feature>
<organism evidence="3 4">
    <name type="scientific">Hondaea fermentalgiana</name>
    <dbReference type="NCBI Taxonomy" id="2315210"/>
    <lineage>
        <taxon>Eukaryota</taxon>
        <taxon>Sar</taxon>
        <taxon>Stramenopiles</taxon>
        <taxon>Bigyra</taxon>
        <taxon>Labyrinthulomycetes</taxon>
        <taxon>Thraustochytrida</taxon>
        <taxon>Thraustochytriidae</taxon>
        <taxon>Hondaea</taxon>
    </lineage>
</organism>
<feature type="region of interest" description="Disordered" evidence="1">
    <location>
        <begin position="58"/>
        <end position="77"/>
    </location>
</feature>
<accession>A0A2R5GUR5</accession>
<dbReference type="EMBL" id="BEYU01000203">
    <property type="protein sequence ID" value="GBG34590.1"/>
    <property type="molecule type" value="Genomic_DNA"/>
</dbReference>
<feature type="region of interest" description="Disordered" evidence="1">
    <location>
        <begin position="83"/>
        <end position="187"/>
    </location>
</feature>
<evidence type="ECO:0000259" key="2">
    <source>
        <dbReference type="PROSITE" id="PS50010"/>
    </source>
</evidence>
<feature type="compositionally biased region" description="Polar residues" evidence="1">
    <location>
        <begin position="539"/>
        <end position="550"/>
    </location>
</feature>
<evidence type="ECO:0000256" key="1">
    <source>
        <dbReference type="SAM" id="MobiDB-lite"/>
    </source>
</evidence>
<feature type="compositionally biased region" description="Acidic residues" evidence="1">
    <location>
        <begin position="10"/>
        <end position="19"/>
    </location>
</feature>
<dbReference type="OrthoDB" id="277199at2759"/>
<feature type="compositionally biased region" description="Acidic residues" evidence="1">
    <location>
        <begin position="1096"/>
        <end position="1130"/>
    </location>
</feature>
<dbReference type="Gene3D" id="1.20.900.10">
    <property type="entry name" value="Dbl homology (DH) domain"/>
    <property type="match status" value="1"/>
</dbReference>
<keyword evidence="4" id="KW-1185">Reference proteome</keyword>
<dbReference type="PANTHER" id="PTHR12673:SF159">
    <property type="entry name" value="LD03170P"/>
    <property type="match status" value="1"/>
</dbReference>
<dbReference type="PANTHER" id="PTHR12673">
    <property type="entry name" value="FACIOGENITAL DYSPLASIA PROTEIN"/>
    <property type="match status" value="1"/>
</dbReference>
<feature type="domain" description="DH" evidence="2">
    <location>
        <begin position="612"/>
        <end position="823"/>
    </location>
</feature>
<dbReference type="InterPro" id="IPR051092">
    <property type="entry name" value="FYVE_RhoGEF_PH"/>
</dbReference>
<dbReference type="SMART" id="SM00325">
    <property type="entry name" value="RhoGEF"/>
    <property type="match status" value="1"/>
</dbReference>
<feature type="compositionally biased region" description="Acidic residues" evidence="1">
    <location>
        <begin position="464"/>
        <end position="475"/>
    </location>
</feature>
<dbReference type="InterPro" id="IPR000219">
    <property type="entry name" value="DH_dom"/>
</dbReference>
<dbReference type="Pfam" id="PF00621">
    <property type="entry name" value="RhoGEF"/>
    <property type="match status" value="1"/>
</dbReference>
<feature type="compositionally biased region" description="Basic and acidic residues" evidence="1">
    <location>
        <begin position="367"/>
        <end position="377"/>
    </location>
</feature>
<feature type="compositionally biased region" description="Basic and acidic residues" evidence="1">
    <location>
        <begin position="394"/>
        <end position="405"/>
    </location>
</feature>
<feature type="region of interest" description="Disordered" evidence="1">
    <location>
        <begin position="1"/>
        <end position="43"/>
    </location>
</feature>
<sequence length="1176" mass="132885">MMEYERDEIATTEEDEEHEEVLSPDSTSRGSFGELEEVPGELDEARRVALEQVEIKSEANFDHDAENSHGHGLDLAQDLRDGDLHRLSSRPGHGALDYSNDVVGMDDDEYDDDDEEGEEVHQQQQHQHEDENEDEDEEETLGSDEHEVDTDEGGDQRQSDNEIEYGPKDDPHGDSRSETSSQRTVEVPYEEEIRVCLLSFYIEHNPEKIGDVPMLLEKYAGDEEQMLLKLEEKYDADVLAYEDALEVVQDYEEREGVRLLEVDDATSEKDHQSRPPSPLREPDKREFAEPFGTIERIWLTTKPELLLGISYHEHARAILLQLNESFMRQESVESVLQTLRRAHKYYLHGADEALEEGIRELKDVLQSHDRREDRADAAPEDDNGEDEVAAESPQPHHEEDQRLEAASEASSTLDAERESASDESSVEDTATGVGALIRKNEAAISAVQEQEAVNAPDWMWEGREFDDDGDDNGNEDESKRPQETEEDQDDDRSESMSEGSWDRDTEASAPENSSHQQEASPEIALPVSEKEDEMLMSPLSPSTGEETSSFGDGGGDDDDDNENVSISDGENSPVAPPVPSRTQFDALDTAGLSYRDRVDAESVRQWKKRLRLMDNALFEIIDTERQYFNHLDTINDLVIGPMLEQVQKRKIRFTQKGADALLGLLRLWPKLTKFHGNLNERLWRRCVDENARQHGVPLRVCWDESSQPLFGCLDELASLRGACFMYEDYCSQYAAAVANYAKELQVNKQLGTFLRANCEGALRGGSLENFLIMPVQRICKYPLLLQAVASHQAQFTPLQREACEKINRAIRDTASWVEQIDVSTSKTSMYEAMANITRRLRFGEDEDSVSLTEPHRALLKAETLAILRDDSGDRANAAQGEMRFVILYNDVLLLTVARKSWLNPAIKVYDVMQVLPLREAVCVSIAGIGGTGIEPLRLESDAWRLTQTLDLLFETSAQADAWKAGVESALAFANNEVNAHRDGSLLAQLAQRINSKRNQSTLMRQLLEKPSRVSRAFGQLHQAGAITIQRTFRGLCGRRRAKARKDELSREVWAAMTIQRAFKRMRKKLYWSKQRRLEGEREARVSYEELRKAAEDDSSSGDEDEDEDDAKNENALEEEDPYSDWDDTASEAEAAPPRTSTVDGGDSLDDFGAFDEAVGLRFDDDDDDDDDDVQRV</sequence>
<feature type="compositionally biased region" description="Basic and acidic residues" evidence="1">
    <location>
        <begin position="154"/>
        <end position="177"/>
    </location>
</feature>
<dbReference type="InParanoid" id="A0A2R5GUR5"/>
<dbReference type="GO" id="GO:0005737">
    <property type="term" value="C:cytoplasm"/>
    <property type="evidence" value="ECO:0007669"/>
    <property type="project" value="TreeGrafter"/>
</dbReference>
<dbReference type="GO" id="GO:0005085">
    <property type="term" value="F:guanyl-nucleotide exchange factor activity"/>
    <property type="evidence" value="ECO:0007669"/>
    <property type="project" value="InterPro"/>
</dbReference>
<feature type="region of interest" description="Disordered" evidence="1">
    <location>
        <begin position="259"/>
        <end position="286"/>
    </location>
</feature>
<feature type="compositionally biased region" description="Acidic residues" evidence="1">
    <location>
        <begin position="130"/>
        <end position="153"/>
    </location>
</feature>
<protein>
    <submittedName>
        <fullName evidence="3">Rho guanine nucleotide exchange factor, putative</fullName>
    </submittedName>
</protein>
<dbReference type="PROSITE" id="PS50096">
    <property type="entry name" value="IQ"/>
    <property type="match status" value="1"/>
</dbReference>
<feature type="region of interest" description="Disordered" evidence="1">
    <location>
        <begin position="1090"/>
        <end position="1152"/>
    </location>
</feature>
<evidence type="ECO:0000313" key="4">
    <source>
        <dbReference type="Proteomes" id="UP000241890"/>
    </source>
</evidence>
<feature type="compositionally biased region" description="Acidic residues" evidence="1">
    <location>
        <begin position="378"/>
        <end position="389"/>
    </location>
</feature>
<comment type="caution">
    <text evidence="3">The sequence shown here is derived from an EMBL/GenBank/DDBJ whole genome shotgun (WGS) entry which is preliminary data.</text>
</comment>
<dbReference type="SUPFAM" id="SSF48065">
    <property type="entry name" value="DBL homology domain (DH-domain)"/>
    <property type="match status" value="1"/>
</dbReference>
<feature type="region of interest" description="Disordered" evidence="1">
    <location>
        <begin position="367"/>
        <end position="429"/>
    </location>
</feature>
<feature type="compositionally biased region" description="Basic and acidic residues" evidence="1">
    <location>
        <begin position="259"/>
        <end position="273"/>
    </location>
</feature>
<dbReference type="InterPro" id="IPR035899">
    <property type="entry name" value="DBL_dom_sf"/>
</dbReference>
<dbReference type="PROSITE" id="PS50010">
    <property type="entry name" value="DH_2"/>
    <property type="match status" value="1"/>
</dbReference>